<feature type="region of interest" description="Disordered" evidence="1">
    <location>
        <begin position="36"/>
        <end position="80"/>
    </location>
</feature>
<protein>
    <submittedName>
        <fullName evidence="2">Uncharacterized protein</fullName>
    </submittedName>
</protein>
<evidence type="ECO:0000313" key="3">
    <source>
        <dbReference type="Proteomes" id="UP001054945"/>
    </source>
</evidence>
<reference evidence="2 3" key="1">
    <citation type="submission" date="2021-06" db="EMBL/GenBank/DDBJ databases">
        <title>Caerostris extrusa draft genome.</title>
        <authorList>
            <person name="Kono N."/>
            <person name="Arakawa K."/>
        </authorList>
    </citation>
    <scope>NUCLEOTIDE SEQUENCE [LARGE SCALE GENOMIC DNA]</scope>
</reference>
<proteinExistence type="predicted"/>
<dbReference type="Proteomes" id="UP001054945">
    <property type="component" value="Unassembled WGS sequence"/>
</dbReference>
<keyword evidence="3" id="KW-1185">Reference proteome</keyword>
<evidence type="ECO:0000313" key="2">
    <source>
        <dbReference type="EMBL" id="GIY34375.1"/>
    </source>
</evidence>
<evidence type="ECO:0000256" key="1">
    <source>
        <dbReference type="SAM" id="MobiDB-lite"/>
    </source>
</evidence>
<dbReference type="AlphaFoldDB" id="A0AAV4SKS2"/>
<comment type="caution">
    <text evidence="2">The sequence shown here is derived from an EMBL/GenBank/DDBJ whole genome shotgun (WGS) entry which is preliminary data.</text>
</comment>
<sequence>MKEKRVRERRVEEVQLPGNHHRNFVIIKRGKSFRIGGTGKGKLFPERMMSHSKRNPPSCPLPFQNHRHPMPTPTPQHAMSPISASNSDWFVKKVFVEYILGSGNIWSGPLMPGGPFRS</sequence>
<name>A0AAV4SKS2_CAEEX</name>
<gene>
    <name evidence="2" type="ORF">CEXT_107441</name>
</gene>
<dbReference type="EMBL" id="BPLR01009759">
    <property type="protein sequence ID" value="GIY34375.1"/>
    <property type="molecule type" value="Genomic_DNA"/>
</dbReference>
<organism evidence="2 3">
    <name type="scientific">Caerostris extrusa</name>
    <name type="common">Bark spider</name>
    <name type="synonym">Caerostris bankana</name>
    <dbReference type="NCBI Taxonomy" id="172846"/>
    <lineage>
        <taxon>Eukaryota</taxon>
        <taxon>Metazoa</taxon>
        <taxon>Ecdysozoa</taxon>
        <taxon>Arthropoda</taxon>
        <taxon>Chelicerata</taxon>
        <taxon>Arachnida</taxon>
        <taxon>Araneae</taxon>
        <taxon>Araneomorphae</taxon>
        <taxon>Entelegynae</taxon>
        <taxon>Araneoidea</taxon>
        <taxon>Araneidae</taxon>
        <taxon>Caerostris</taxon>
    </lineage>
</organism>
<accession>A0AAV4SKS2</accession>